<accession>A0A094YMY3</accession>
<evidence type="ECO:0000313" key="2">
    <source>
        <dbReference type="EMBL" id="KGA94571.1"/>
    </source>
</evidence>
<feature type="region of interest" description="Disordered" evidence="1">
    <location>
        <begin position="1"/>
        <end position="27"/>
    </location>
</feature>
<evidence type="ECO:0000256" key="1">
    <source>
        <dbReference type="SAM" id="MobiDB-lite"/>
    </source>
</evidence>
<protein>
    <submittedName>
        <fullName evidence="2">Uncharacterized protein</fullName>
    </submittedName>
</protein>
<comment type="caution">
    <text evidence="2">The sequence shown here is derived from an EMBL/GenBank/DDBJ whole genome shotgun (WGS) entry which is preliminary data.</text>
</comment>
<organism evidence="2 3">
    <name type="scientific">Leptospirillum ferriphilum</name>
    <dbReference type="NCBI Taxonomy" id="178606"/>
    <lineage>
        <taxon>Bacteria</taxon>
        <taxon>Pseudomonadati</taxon>
        <taxon>Nitrospirota</taxon>
        <taxon>Nitrospiria</taxon>
        <taxon>Nitrospirales</taxon>
        <taxon>Nitrospiraceae</taxon>
        <taxon>Leptospirillum</taxon>
    </lineage>
</organism>
<dbReference type="PATRIC" id="fig|178606.4.peg.535"/>
<reference evidence="2 3" key="1">
    <citation type="submission" date="2014-06" db="EMBL/GenBank/DDBJ databases">
        <title>Draft genome sequence of iron oxidizing acidophile Leptospirillum ferriphilum DSM14647.</title>
        <authorList>
            <person name="Cardenas J.P."/>
            <person name="Lazcano M."/>
            <person name="Ossandon F.J."/>
            <person name="Corbett M."/>
            <person name="Holmes D.S."/>
            <person name="Watkin E."/>
        </authorList>
    </citation>
    <scope>NUCLEOTIDE SEQUENCE [LARGE SCALE GENOMIC DNA]</scope>
    <source>
        <strain evidence="2 3">DSM 14647</strain>
    </source>
</reference>
<sequence>MTKRLTDSSWDGVPEEPPIDQGEKGWNGIIDRPEFLADDETKVVKEKNPFIPGEDSLWTFQSFPVSVLPYPSLKENDVCPSCLNSA</sequence>
<dbReference type="EMBL" id="JPGK01000002">
    <property type="protein sequence ID" value="KGA94571.1"/>
    <property type="molecule type" value="Genomic_DNA"/>
</dbReference>
<gene>
    <name evidence="2" type="ORF">LptCag_2001</name>
</gene>
<dbReference type="AlphaFoldDB" id="A0A094YMY3"/>
<name>A0A094YMY3_9BACT</name>
<proteinExistence type="predicted"/>
<evidence type="ECO:0000313" key="3">
    <source>
        <dbReference type="Proteomes" id="UP000029452"/>
    </source>
</evidence>
<dbReference type="Proteomes" id="UP000029452">
    <property type="component" value="Unassembled WGS sequence"/>
</dbReference>